<dbReference type="Proteomes" id="UP000468766">
    <property type="component" value="Unassembled WGS sequence"/>
</dbReference>
<protein>
    <submittedName>
        <fullName evidence="3">FprA family A-type flavoprotein</fullName>
    </submittedName>
</protein>
<gene>
    <name evidence="3" type="ORF">F9B85_05310</name>
</gene>
<dbReference type="InterPro" id="IPR045761">
    <property type="entry name" value="ODP_dom"/>
</dbReference>
<dbReference type="InterPro" id="IPR008254">
    <property type="entry name" value="Flavodoxin/NO_synth"/>
</dbReference>
<accession>A0A6I0EY44</accession>
<dbReference type="Gene3D" id="3.60.15.10">
    <property type="entry name" value="Ribonuclease Z/Hydroxyacylglutathione hydrolase-like"/>
    <property type="match status" value="1"/>
</dbReference>
<dbReference type="Pfam" id="PF00258">
    <property type="entry name" value="Flavodoxin_1"/>
    <property type="match status" value="1"/>
</dbReference>
<evidence type="ECO:0000313" key="3">
    <source>
        <dbReference type="EMBL" id="KAB2953331.1"/>
    </source>
</evidence>
<name>A0A6I0EY44_9FIRM</name>
<dbReference type="InterPro" id="IPR001279">
    <property type="entry name" value="Metallo-B-lactamas"/>
</dbReference>
<dbReference type="GO" id="GO:0010181">
    <property type="term" value="F:FMN binding"/>
    <property type="evidence" value="ECO:0007669"/>
    <property type="project" value="InterPro"/>
</dbReference>
<dbReference type="AlphaFoldDB" id="A0A6I0EY44"/>
<proteinExistence type="inferred from homology"/>
<dbReference type="PIRSF" id="PIRSF005243">
    <property type="entry name" value="ROO"/>
    <property type="match status" value="1"/>
</dbReference>
<dbReference type="PANTHER" id="PTHR43717:SF1">
    <property type="entry name" value="ANAEROBIC NITRIC OXIDE REDUCTASE FLAVORUBREDOXIN"/>
    <property type="match status" value="1"/>
</dbReference>
<dbReference type="GO" id="GO:0009055">
    <property type="term" value="F:electron transfer activity"/>
    <property type="evidence" value="ECO:0007669"/>
    <property type="project" value="InterPro"/>
</dbReference>
<dbReference type="Gene3D" id="3.40.50.360">
    <property type="match status" value="1"/>
</dbReference>
<dbReference type="InterPro" id="IPR029039">
    <property type="entry name" value="Flavoprotein-like_sf"/>
</dbReference>
<sequence>MARKLCKEANVLKAVQVKEGIYWVGAIDGGLRDFHGYLTQRGSTYNAYLIIDEKITLVDTVKHYLYDEMIERISQIIDPSKIDYIICNHVEMDHSGGIPKLLEVAPNATIVTSPNGEKGLRAHYKKDWEFKIVKSGDTLNIGKRNLAFVLTQMVHWPDNMVSYLVEDKILFSNDAFGQHLASEERFDDEASMPIVMEEAKKYYANIVLPYGGQVQKALEAVAPLETDIIATSHGIIWRSHIAEIIEAYKQWSTNTTAPKAVIVYDTMWDSTEKVASAIQKAFENKGYQAVTMSLKENHISDVMTEIIDAQYICVGSPTLNNNLLPSVAAFLTYLKGLSPKGRKALAFGSYGWGGQSIGQVEEWLKSCGFEMLEQSKVQYIPDQEILEAITAKVANELK</sequence>
<organism evidence="3 4">
    <name type="scientific">Heliorestis acidaminivorans</name>
    <dbReference type="NCBI Taxonomy" id="553427"/>
    <lineage>
        <taxon>Bacteria</taxon>
        <taxon>Bacillati</taxon>
        <taxon>Bacillota</taxon>
        <taxon>Clostridia</taxon>
        <taxon>Eubacteriales</taxon>
        <taxon>Heliobacteriaceae</taxon>
        <taxon>Heliorestis</taxon>
    </lineage>
</organism>
<comment type="caution">
    <text evidence="3">The sequence shown here is derived from an EMBL/GenBank/DDBJ whole genome shotgun (WGS) entry which is preliminary data.</text>
</comment>
<dbReference type="InterPro" id="IPR016440">
    <property type="entry name" value="Rubredoxin-O_OxRdtase"/>
</dbReference>
<evidence type="ECO:0000259" key="2">
    <source>
        <dbReference type="PROSITE" id="PS50902"/>
    </source>
</evidence>
<feature type="domain" description="Flavodoxin-like" evidence="2">
    <location>
        <begin position="260"/>
        <end position="398"/>
    </location>
</feature>
<comment type="similarity">
    <text evidence="1">In the N-terminal section; belongs to the zinc metallo-hydrolase group 3 family.</text>
</comment>
<dbReference type="SUPFAM" id="SSF52218">
    <property type="entry name" value="Flavoproteins"/>
    <property type="match status" value="1"/>
</dbReference>
<evidence type="ECO:0000256" key="1">
    <source>
        <dbReference type="ARBA" id="ARBA00007121"/>
    </source>
</evidence>
<dbReference type="GO" id="GO:0046872">
    <property type="term" value="F:metal ion binding"/>
    <property type="evidence" value="ECO:0007669"/>
    <property type="project" value="InterPro"/>
</dbReference>
<dbReference type="EMBL" id="WBXO01000003">
    <property type="protein sequence ID" value="KAB2953331.1"/>
    <property type="molecule type" value="Genomic_DNA"/>
</dbReference>
<dbReference type="PROSITE" id="PS50902">
    <property type="entry name" value="FLAVODOXIN_LIKE"/>
    <property type="match status" value="1"/>
</dbReference>
<reference evidence="3 4" key="1">
    <citation type="submission" date="2019-10" db="EMBL/GenBank/DDBJ databases">
        <title>Whole-genome sequence of the extremophile Heliorestis acidaminivorans DSM 24790.</title>
        <authorList>
            <person name="Kyndt J.A."/>
            <person name="Meyer T.E."/>
        </authorList>
    </citation>
    <scope>NUCLEOTIDE SEQUENCE [LARGE SCALE GENOMIC DNA]</scope>
    <source>
        <strain evidence="3 4">DSM 24790</strain>
    </source>
</reference>
<dbReference type="PANTHER" id="PTHR43717">
    <property type="entry name" value="ANAEROBIC NITRIC OXIDE REDUCTASE FLAVORUBREDOXIN"/>
    <property type="match status" value="1"/>
</dbReference>
<dbReference type="GO" id="GO:0016651">
    <property type="term" value="F:oxidoreductase activity, acting on NAD(P)H"/>
    <property type="evidence" value="ECO:0007669"/>
    <property type="project" value="UniProtKB-ARBA"/>
</dbReference>
<keyword evidence="4" id="KW-1185">Reference proteome</keyword>
<evidence type="ECO:0000313" key="4">
    <source>
        <dbReference type="Proteomes" id="UP000468766"/>
    </source>
</evidence>
<dbReference type="OrthoDB" id="9807946at2"/>
<dbReference type="SMART" id="SM00849">
    <property type="entry name" value="Lactamase_B"/>
    <property type="match status" value="1"/>
</dbReference>
<dbReference type="SUPFAM" id="SSF56281">
    <property type="entry name" value="Metallo-hydrolase/oxidoreductase"/>
    <property type="match status" value="1"/>
</dbReference>
<dbReference type="Pfam" id="PF19583">
    <property type="entry name" value="ODP"/>
    <property type="match status" value="1"/>
</dbReference>
<dbReference type="CDD" id="cd07709">
    <property type="entry name" value="flavodiiron_proteins_MBL-fold"/>
    <property type="match status" value="1"/>
</dbReference>
<dbReference type="InterPro" id="IPR036866">
    <property type="entry name" value="RibonucZ/Hydroxyglut_hydro"/>
</dbReference>